<dbReference type="GO" id="GO:0005634">
    <property type="term" value="C:nucleus"/>
    <property type="evidence" value="ECO:0007669"/>
    <property type="project" value="UniProtKB-SubCell"/>
</dbReference>
<organism evidence="5 6">
    <name type="scientific">Adineta ricciae</name>
    <name type="common">Rotifer</name>
    <dbReference type="NCBI Taxonomy" id="249248"/>
    <lineage>
        <taxon>Eukaryota</taxon>
        <taxon>Metazoa</taxon>
        <taxon>Spiralia</taxon>
        <taxon>Gnathifera</taxon>
        <taxon>Rotifera</taxon>
        <taxon>Eurotatoria</taxon>
        <taxon>Bdelloidea</taxon>
        <taxon>Adinetida</taxon>
        <taxon>Adinetidae</taxon>
        <taxon>Adineta</taxon>
    </lineage>
</organism>
<dbReference type="InterPro" id="IPR008251">
    <property type="entry name" value="Chromo_shadow_dom"/>
</dbReference>
<evidence type="ECO:0000256" key="1">
    <source>
        <dbReference type="ARBA" id="ARBA00004123"/>
    </source>
</evidence>
<comment type="caution">
    <text evidence="5">The sequence shown here is derived from an EMBL/GenBank/DDBJ whole genome shotgun (WGS) entry which is preliminary data.</text>
</comment>
<dbReference type="PROSITE" id="PS50013">
    <property type="entry name" value="CHROMO_2"/>
    <property type="match status" value="1"/>
</dbReference>
<evidence type="ECO:0000313" key="5">
    <source>
        <dbReference type="EMBL" id="CAF0758110.1"/>
    </source>
</evidence>
<accession>A0A813PNM7</accession>
<evidence type="ECO:0000259" key="4">
    <source>
        <dbReference type="PROSITE" id="PS50013"/>
    </source>
</evidence>
<dbReference type="Pfam" id="PF01393">
    <property type="entry name" value="Chromo_shadow"/>
    <property type="match status" value="1"/>
</dbReference>
<dbReference type="InterPro" id="IPR000953">
    <property type="entry name" value="Chromo/chromo_shadow_dom"/>
</dbReference>
<evidence type="ECO:0000256" key="3">
    <source>
        <dbReference type="SAM" id="MobiDB-lite"/>
    </source>
</evidence>
<gene>
    <name evidence="5" type="ORF">XAT740_LOCUS786</name>
</gene>
<dbReference type="Pfam" id="PF00385">
    <property type="entry name" value="Chromo"/>
    <property type="match status" value="1"/>
</dbReference>
<name>A0A813PNM7_ADIRI</name>
<dbReference type="AlphaFoldDB" id="A0A813PNM7"/>
<sequence length="361" mass="41863">MVKLSSRKRRRESKYKNNVNDNSEHEYQVEAIVDKRVRGRKIEYLLKWQGYSSADNTNKVYLQDKYLELRRDYLINSRWEDVSRLNCPDLIREFEERSKVTNNQRKSSPRKRSTSTKAKNTNMHETDEDYLSGTDQSMDTENDVESTGNDEDTRMATRNSPRKKVNTESSMDDSSSTRRHSTRKTADQTKTRITTMYQSTNNNNDEVDNVIEEIVPSSPKRKKTSNEKPILVLDETNFSNEIVSPQKTPTKEFNVSEPTTINLCLHISPSSSSSISVALNDNDNNNNPNGKVSTNIQTSEQDIDESDRVDKIEAVRYARDEIAFRIKLINENRSQWISARVANRKYPQAVIAFWENHVQFI</sequence>
<dbReference type="EMBL" id="CAJNOR010000022">
    <property type="protein sequence ID" value="CAF0758110.1"/>
    <property type="molecule type" value="Genomic_DNA"/>
</dbReference>
<proteinExistence type="predicted"/>
<evidence type="ECO:0000256" key="2">
    <source>
        <dbReference type="ARBA" id="ARBA00023242"/>
    </source>
</evidence>
<reference evidence="5" key="1">
    <citation type="submission" date="2021-02" db="EMBL/GenBank/DDBJ databases">
        <authorList>
            <person name="Nowell W R."/>
        </authorList>
    </citation>
    <scope>NUCLEOTIDE SEQUENCE</scope>
</reference>
<dbReference type="InterPro" id="IPR051219">
    <property type="entry name" value="Heterochromatin_chromo-domain"/>
</dbReference>
<dbReference type="InterPro" id="IPR023780">
    <property type="entry name" value="Chromo_domain"/>
</dbReference>
<keyword evidence="2" id="KW-0539">Nucleus</keyword>
<feature type="region of interest" description="Disordered" evidence="3">
    <location>
        <begin position="98"/>
        <end position="191"/>
    </location>
</feature>
<feature type="compositionally biased region" description="Acidic residues" evidence="3">
    <location>
        <begin position="138"/>
        <end position="150"/>
    </location>
</feature>
<keyword evidence="6" id="KW-1185">Reference proteome</keyword>
<feature type="region of interest" description="Disordered" evidence="3">
    <location>
        <begin position="1"/>
        <end position="21"/>
    </location>
</feature>
<dbReference type="PANTHER" id="PTHR22812">
    <property type="entry name" value="CHROMOBOX PROTEIN"/>
    <property type="match status" value="1"/>
</dbReference>
<protein>
    <recommendedName>
        <fullName evidence="4">Chromo domain-containing protein</fullName>
    </recommendedName>
</protein>
<dbReference type="SMART" id="SM00298">
    <property type="entry name" value="CHROMO"/>
    <property type="match status" value="1"/>
</dbReference>
<dbReference type="Proteomes" id="UP000663828">
    <property type="component" value="Unassembled WGS sequence"/>
</dbReference>
<evidence type="ECO:0000313" key="6">
    <source>
        <dbReference type="Proteomes" id="UP000663828"/>
    </source>
</evidence>
<dbReference type="CDD" id="cd00034">
    <property type="entry name" value="CSD"/>
    <property type="match status" value="1"/>
</dbReference>
<dbReference type="InterPro" id="IPR016197">
    <property type="entry name" value="Chromo-like_dom_sf"/>
</dbReference>
<feature type="compositionally biased region" description="Basic residues" evidence="3">
    <location>
        <begin position="1"/>
        <end position="13"/>
    </location>
</feature>
<feature type="domain" description="Chromo" evidence="4">
    <location>
        <begin position="27"/>
        <end position="106"/>
    </location>
</feature>
<dbReference type="SUPFAM" id="SSF54160">
    <property type="entry name" value="Chromo domain-like"/>
    <property type="match status" value="2"/>
</dbReference>
<comment type="subcellular location">
    <subcellularLocation>
        <location evidence="1">Nucleus</location>
    </subcellularLocation>
</comment>
<dbReference type="Gene3D" id="2.40.50.40">
    <property type="match status" value="2"/>
</dbReference>